<dbReference type="PANTHER" id="PTHR42850:SF2">
    <property type="entry name" value="BLL5683 PROTEIN"/>
    <property type="match status" value="1"/>
</dbReference>
<feature type="domain" description="Calcineurin-like phosphoesterase" evidence="2">
    <location>
        <begin position="1"/>
        <end position="207"/>
    </location>
</feature>
<dbReference type="EMBL" id="KJ631402">
    <property type="protein sequence ID" value="AIF26219.1"/>
    <property type="molecule type" value="Genomic_DNA"/>
</dbReference>
<dbReference type="CDD" id="cd00838">
    <property type="entry name" value="MPP_superfamily"/>
    <property type="match status" value="1"/>
</dbReference>
<dbReference type="InterPro" id="IPR024654">
    <property type="entry name" value="Calcineurin-like_PHP_lpxH"/>
</dbReference>
<dbReference type="PIRSF" id="PIRSF000883">
    <property type="entry name" value="Pesterase_MJ0912"/>
    <property type="match status" value="1"/>
</dbReference>
<sequence>MLYGICSDIHANAIAFEAVLTSMKENGVERRVCLGDLVGYGAEPDECVRLARDNMDICLIGNHDSVGIKYESSVGFNPYAKQAIEWTQKHLSPESTSYMKSLPYIFEEGDITFVHASPLSPADWVYITDLEGALDAFDHFTGRYCFVGHTHSPVIVASRPMAIPKILDEYEYVIADTERLLVNVGSVGQPRDRDPRACWCLLDTETKCVRIIRVDYDVFQTQERMRKAGMPSFLIDRLSVGR</sequence>
<organism evidence="3">
    <name type="scientific">uncultured bacterium Ad_150_H18</name>
    <dbReference type="NCBI Taxonomy" id="1489287"/>
    <lineage>
        <taxon>Bacteria</taxon>
        <taxon>environmental samples</taxon>
    </lineage>
</organism>
<dbReference type="InterPro" id="IPR011152">
    <property type="entry name" value="Pesterase_MJ0912"/>
</dbReference>
<dbReference type="PANTHER" id="PTHR42850">
    <property type="entry name" value="METALLOPHOSPHOESTERASE"/>
    <property type="match status" value="1"/>
</dbReference>
<accession>A0A0B4N086</accession>
<name>A0A0B4N086_9BACT</name>
<dbReference type="GO" id="GO:0016791">
    <property type="term" value="F:phosphatase activity"/>
    <property type="evidence" value="ECO:0007669"/>
    <property type="project" value="TreeGrafter"/>
</dbReference>
<reference evidence="3" key="1">
    <citation type="submission" date="2014-03" db="EMBL/GenBank/DDBJ databases">
        <title>A sequence of cellulolytic fosmid clone of goat rumen metagenome.</title>
        <authorList>
            <person name="Lee K.-T."/>
            <person name="Kim J.-Y."/>
            <person name="Kim Y.-J."/>
            <person name="Ahn J.-H."/>
            <person name="Park M.-N."/>
            <person name="Kim J.-H."/>
            <person name="Kim T.-H."/>
        </authorList>
    </citation>
    <scope>NUCLEOTIDE SEQUENCE</scope>
</reference>
<dbReference type="Gene3D" id="3.60.21.10">
    <property type="match status" value="1"/>
</dbReference>
<dbReference type="InterPro" id="IPR050126">
    <property type="entry name" value="Ap4A_hydrolase"/>
</dbReference>
<protein>
    <submittedName>
        <fullName evidence="3">Putative bis(5'-nucleosyl)-tetraphosphatase</fullName>
    </submittedName>
</protein>
<evidence type="ECO:0000259" key="2">
    <source>
        <dbReference type="Pfam" id="PF12850"/>
    </source>
</evidence>
<evidence type="ECO:0000256" key="1">
    <source>
        <dbReference type="ARBA" id="ARBA00008950"/>
    </source>
</evidence>
<dbReference type="AlphaFoldDB" id="A0A0B4N086"/>
<dbReference type="InterPro" id="IPR029052">
    <property type="entry name" value="Metallo-depent_PP-like"/>
</dbReference>
<proteinExistence type="inferred from homology"/>
<comment type="similarity">
    <text evidence="1">Belongs to the metallophosphoesterase superfamily. YfcE family.</text>
</comment>
<dbReference type="Pfam" id="PF12850">
    <property type="entry name" value="Metallophos_2"/>
    <property type="match status" value="1"/>
</dbReference>
<dbReference type="GO" id="GO:0005737">
    <property type="term" value="C:cytoplasm"/>
    <property type="evidence" value="ECO:0007669"/>
    <property type="project" value="TreeGrafter"/>
</dbReference>
<dbReference type="SUPFAM" id="SSF56300">
    <property type="entry name" value="Metallo-dependent phosphatases"/>
    <property type="match status" value="1"/>
</dbReference>
<evidence type="ECO:0000313" key="3">
    <source>
        <dbReference type="EMBL" id="AIF26219.1"/>
    </source>
</evidence>